<sequence>MYRSLTLLALLTWALPYCNADVTITQTVLETSYTCPCLTSASSSSSPAASGYFSTTSSTTVTSTSANGVSPVLGSVSTTTTPLQTTSDNVIISTTATSDLTSTAIITTPSATSTTASSAISTSRTTTVSSTPVSPTTTPATTPPTTTTFRSTTTIQRYQTTTTPAAVCGDVILDGSFELISPEYLYATDFTNGSWTFSGETVTIANNTADDAVTEWGSVYVEWDPTSATPPMFLAQNISNILNYNSTYILEFQYQVPLWDDPNSQCIFDTYWITTKNSTLLESMTFNYEIPSWTIQTVEFKPNSTNGTLSFQATCGGTLDSTSFNQWLLDEISLQPYPQTC</sequence>
<feature type="chain" id="PRO_5043022697" description="CBM-cenC domain-containing protein" evidence="2">
    <location>
        <begin position="21"/>
        <end position="341"/>
    </location>
</feature>
<name>A0AAN6E3Q6_9EURO</name>
<evidence type="ECO:0000313" key="4">
    <source>
        <dbReference type="Proteomes" id="UP001203852"/>
    </source>
</evidence>
<reference evidence="3" key="1">
    <citation type="journal article" date="2022" name="bioRxiv">
        <title>Deciphering the potential niche of two novel black yeast fungi from a biological soil crust based on their genomes, phenotypes, and melanin regulation.</title>
        <authorList>
            <consortium name="DOE Joint Genome Institute"/>
            <person name="Carr E.C."/>
            <person name="Barton Q."/>
            <person name="Grambo S."/>
            <person name="Sullivan M."/>
            <person name="Renfro C.M."/>
            <person name="Kuo A."/>
            <person name="Pangilinan J."/>
            <person name="Lipzen A."/>
            <person name="Keymanesh K."/>
            <person name="Savage E."/>
            <person name="Barry K."/>
            <person name="Grigoriev I.V."/>
            <person name="Riekhof W.R."/>
            <person name="Harris S.S."/>
        </authorList>
    </citation>
    <scope>NUCLEOTIDE SEQUENCE</scope>
    <source>
        <strain evidence="3">JF 03-4F</strain>
    </source>
</reference>
<evidence type="ECO:0000256" key="2">
    <source>
        <dbReference type="SAM" id="SignalP"/>
    </source>
</evidence>
<dbReference type="Proteomes" id="UP001203852">
    <property type="component" value="Unassembled WGS sequence"/>
</dbReference>
<proteinExistence type="predicted"/>
<protein>
    <recommendedName>
        <fullName evidence="5">CBM-cenC domain-containing protein</fullName>
    </recommendedName>
</protein>
<feature type="region of interest" description="Disordered" evidence="1">
    <location>
        <begin position="116"/>
        <end position="148"/>
    </location>
</feature>
<organism evidence="3 4">
    <name type="scientific">Exophiala viscosa</name>
    <dbReference type="NCBI Taxonomy" id="2486360"/>
    <lineage>
        <taxon>Eukaryota</taxon>
        <taxon>Fungi</taxon>
        <taxon>Dikarya</taxon>
        <taxon>Ascomycota</taxon>
        <taxon>Pezizomycotina</taxon>
        <taxon>Eurotiomycetes</taxon>
        <taxon>Chaetothyriomycetidae</taxon>
        <taxon>Chaetothyriales</taxon>
        <taxon>Herpotrichiellaceae</taxon>
        <taxon>Exophiala</taxon>
    </lineage>
</organism>
<evidence type="ECO:0000256" key="1">
    <source>
        <dbReference type="SAM" id="MobiDB-lite"/>
    </source>
</evidence>
<keyword evidence="2" id="KW-0732">Signal</keyword>
<gene>
    <name evidence="3" type="ORF">EDD36DRAFT_416099</name>
</gene>
<accession>A0AAN6E3Q6</accession>
<feature type="signal peptide" evidence="2">
    <location>
        <begin position="1"/>
        <end position="20"/>
    </location>
</feature>
<evidence type="ECO:0008006" key="5">
    <source>
        <dbReference type="Google" id="ProtNLM"/>
    </source>
</evidence>
<dbReference type="EMBL" id="MU404351">
    <property type="protein sequence ID" value="KAI1617233.1"/>
    <property type="molecule type" value="Genomic_DNA"/>
</dbReference>
<dbReference type="AlphaFoldDB" id="A0AAN6E3Q6"/>
<keyword evidence="4" id="KW-1185">Reference proteome</keyword>
<evidence type="ECO:0000313" key="3">
    <source>
        <dbReference type="EMBL" id="KAI1617233.1"/>
    </source>
</evidence>
<comment type="caution">
    <text evidence="3">The sequence shown here is derived from an EMBL/GenBank/DDBJ whole genome shotgun (WGS) entry which is preliminary data.</text>
</comment>